<protein>
    <submittedName>
        <fullName evidence="1">Uncharacterized protein</fullName>
    </submittedName>
</protein>
<organism evidence="1">
    <name type="scientific">marine sediment metagenome</name>
    <dbReference type="NCBI Taxonomy" id="412755"/>
    <lineage>
        <taxon>unclassified sequences</taxon>
        <taxon>metagenomes</taxon>
        <taxon>ecological metagenomes</taxon>
    </lineage>
</organism>
<comment type="caution">
    <text evidence="1">The sequence shown here is derived from an EMBL/GenBank/DDBJ whole genome shotgun (WGS) entry which is preliminary data.</text>
</comment>
<gene>
    <name evidence="1" type="ORF">LCGC14_0955940</name>
</gene>
<reference evidence="1" key="1">
    <citation type="journal article" date="2015" name="Nature">
        <title>Complex archaea that bridge the gap between prokaryotes and eukaryotes.</title>
        <authorList>
            <person name="Spang A."/>
            <person name="Saw J.H."/>
            <person name="Jorgensen S.L."/>
            <person name="Zaremba-Niedzwiedzka K."/>
            <person name="Martijn J."/>
            <person name="Lind A.E."/>
            <person name="van Eijk R."/>
            <person name="Schleper C."/>
            <person name="Guy L."/>
            <person name="Ettema T.J."/>
        </authorList>
    </citation>
    <scope>NUCLEOTIDE SEQUENCE</scope>
</reference>
<accession>A0A0F9RMC5</accession>
<name>A0A0F9RMC5_9ZZZZ</name>
<sequence>GKGGGKIENLKNKKRISQVINIS</sequence>
<dbReference type="EMBL" id="LAZR01003428">
    <property type="protein sequence ID" value="KKN18428.1"/>
    <property type="molecule type" value="Genomic_DNA"/>
</dbReference>
<dbReference type="AlphaFoldDB" id="A0A0F9RMC5"/>
<evidence type="ECO:0000313" key="1">
    <source>
        <dbReference type="EMBL" id="KKN18428.1"/>
    </source>
</evidence>
<feature type="non-terminal residue" evidence="1">
    <location>
        <position position="1"/>
    </location>
</feature>
<proteinExistence type="predicted"/>